<reference evidence="1" key="1">
    <citation type="submission" date="2019-11" db="UniProtKB">
        <authorList>
            <consortium name="WormBaseParasite"/>
        </authorList>
    </citation>
    <scope>IDENTIFICATION</scope>
</reference>
<proteinExistence type="predicted"/>
<dbReference type="AlphaFoldDB" id="A0A5K3FS00"/>
<name>A0A5K3FS00_MESCO</name>
<accession>A0A5K3FS00</accession>
<dbReference type="WBParaSite" id="MCU_009493-RA">
    <property type="protein sequence ID" value="MCU_009493-RA"/>
    <property type="gene ID" value="MCU_009493"/>
</dbReference>
<organism evidence="1">
    <name type="scientific">Mesocestoides corti</name>
    <name type="common">Flatworm</name>
    <dbReference type="NCBI Taxonomy" id="53468"/>
    <lineage>
        <taxon>Eukaryota</taxon>
        <taxon>Metazoa</taxon>
        <taxon>Spiralia</taxon>
        <taxon>Lophotrochozoa</taxon>
        <taxon>Platyhelminthes</taxon>
        <taxon>Cestoda</taxon>
        <taxon>Eucestoda</taxon>
        <taxon>Cyclophyllidea</taxon>
        <taxon>Mesocestoididae</taxon>
        <taxon>Mesocestoides</taxon>
    </lineage>
</organism>
<protein>
    <submittedName>
        <fullName evidence="1">WAPL domain-containing protein</fullName>
    </submittedName>
</protein>
<sequence>MKISDPADRHLDTICSSTVPEAMRSPESNFEKKRFSIGPATPVLAYTLTSLSLLQVNEKLRSDEFSVSVHTLMDLLLRASHAFQNESLHQTSTYFGFLALAFNLIAAFE</sequence>
<evidence type="ECO:0000313" key="1">
    <source>
        <dbReference type="WBParaSite" id="MCU_009493-RA"/>
    </source>
</evidence>